<protein>
    <recommendedName>
        <fullName evidence="4">Alkaline shock response membrane anchor protein AmaP</fullName>
    </recommendedName>
</protein>
<proteinExistence type="predicted"/>
<sequence length="188" mass="21069">MNKFTKFFIWIMGLIGIAQTVWFVSLVVPIGYLSPIMIKTVQTKTFWILITAVILGVIVGLISLVLILTAICAPQKSDQLRFKSSNGRLSISKAAVEKILQNSILEEGHVNDVKVKLHLRTKNRVARVNVAAVDRLNQDLLKLGEEIQTIVTDKLEQVMDAKVKKVRVKVTPFDSSQNRQKASHPRVV</sequence>
<feature type="transmembrane region" description="Helical" evidence="1">
    <location>
        <begin position="46"/>
        <end position="73"/>
    </location>
</feature>
<evidence type="ECO:0008006" key="4">
    <source>
        <dbReference type="Google" id="ProtNLM"/>
    </source>
</evidence>
<keyword evidence="1" id="KW-0472">Membrane</keyword>
<comment type="caution">
    <text evidence="2">The sequence shown here is derived from an EMBL/GenBank/DDBJ whole genome shotgun (WGS) entry which is preliminary data.</text>
</comment>
<dbReference type="AlphaFoldDB" id="A0A1E7XCK0"/>
<gene>
    <name evidence="2" type="ORF">LASUN_13980</name>
</gene>
<dbReference type="RefSeq" id="WP_070367911.1">
    <property type="nucleotide sequence ID" value="NZ_JAZHVW010000002.1"/>
</dbReference>
<keyword evidence="1" id="KW-0812">Transmembrane</keyword>
<evidence type="ECO:0000313" key="3">
    <source>
        <dbReference type="Proteomes" id="UP000177010"/>
    </source>
</evidence>
<evidence type="ECO:0000256" key="1">
    <source>
        <dbReference type="SAM" id="Phobius"/>
    </source>
</evidence>
<dbReference type="STRING" id="481719.LASUN_13980"/>
<feature type="transmembrane region" description="Helical" evidence="1">
    <location>
        <begin position="7"/>
        <end position="34"/>
    </location>
</feature>
<dbReference type="NCBIfam" id="NF033218">
    <property type="entry name" value="anchor_AmaP"/>
    <property type="match status" value="1"/>
</dbReference>
<name>A0A1E7XCK0_9LACO</name>
<reference evidence="2 3" key="1">
    <citation type="submission" date="2016-09" db="EMBL/GenBank/DDBJ databases">
        <title>Genome Sequence of Lactobacillus sunkii Strain CG01.</title>
        <authorList>
            <person name="Poehlein A."/>
            <person name="Gabris C."/>
            <person name="Bengelsdorf F.R."/>
            <person name="Duerre P."/>
            <person name="Daniel R."/>
        </authorList>
    </citation>
    <scope>NUCLEOTIDE SEQUENCE [LARGE SCALE GENOMIC DNA]</scope>
    <source>
        <strain evidence="2 3">CG_D</strain>
    </source>
</reference>
<organism evidence="2 3">
    <name type="scientific">Lentilactobacillus sunkii</name>
    <dbReference type="NCBI Taxonomy" id="481719"/>
    <lineage>
        <taxon>Bacteria</taxon>
        <taxon>Bacillati</taxon>
        <taxon>Bacillota</taxon>
        <taxon>Bacilli</taxon>
        <taxon>Lactobacillales</taxon>
        <taxon>Lactobacillaceae</taxon>
        <taxon>Lentilactobacillus</taxon>
    </lineage>
</organism>
<evidence type="ECO:0000313" key="2">
    <source>
        <dbReference type="EMBL" id="OFA10847.1"/>
    </source>
</evidence>
<keyword evidence="1" id="KW-1133">Transmembrane helix</keyword>
<accession>A0A1E7XCK0</accession>
<dbReference type="EMBL" id="MIQE01000012">
    <property type="protein sequence ID" value="OFA10847.1"/>
    <property type="molecule type" value="Genomic_DNA"/>
</dbReference>
<dbReference type="Proteomes" id="UP000177010">
    <property type="component" value="Unassembled WGS sequence"/>
</dbReference>